<accession>A0ABM0JFP9</accession>
<keyword evidence="2" id="KW-1185">Reference proteome</keyword>
<dbReference type="RefSeq" id="XP_005092611.1">
    <property type="nucleotide sequence ID" value="XM_005092554.3"/>
</dbReference>
<dbReference type="SMART" id="SM00256">
    <property type="entry name" value="FBOX"/>
    <property type="match status" value="1"/>
</dbReference>
<evidence type="ECO:0000259" key="1">
    <source>
        <dbReference type="PROSITE" id="PS50181"/>
    </source>
</evidence>
<gene>
    <name evidence="3" type="primary">LOC101854778</name>
</gene>
<dbReference type="SUPFAM" id="SSF81383">
    <property type="entry name" value="F-box domain"/>
    <property type="match status" value="1"/>
</dbReference>
<dbReference type="Gene3D" id="1.20.1280.50">
    <property type="match status" value="1"/>
</dbReference>
<protein>
    <submittedName>
        <fullName evidence="3">Uncharacterized protein LOC101854778</fullName>
    </submittedName>
</protein>
<organism evidence="2 3">
    <name type="scientific">Aplysia californica</name>
    <name type="common">California sea hare</name>
    <dbReference type="NCBI Taxonomy" id="6500"/>
    <lineage>
        <taxon>Eukaryota</taxon>
        <taxon>Metazoa</taxon>
        <taxon>Spiralia</taxon>
        <taxon>Lophotrochozoa</taxon>
        <taxon>Mollusca</taxon>
        <taxon>Gastropoda</taxon>
        <taxon>Heterobranchia</taxon>
        <taxon>Euthyneura</taxon>
        <taxon>Tectipleura</taxon>
        <taxon>Aplysiida</taxon>
        <taxon>Aplysioidea</taxon>
        <taxon>Aplysiidae</taxon>
        <taxon>Aplysia</taxon>
    </lineage>
</organism>
<dbReference type="InterPro" id="IPR036322">
    <property type="entry name" value="WD40_repeat_dom_sf"/>
</dbReference>
<dbReference type="Pfam" id="PF00646">
    <property type="entry name" value="F-box"/>
    <property type="match status" value="1"/>
</dbReference>
<evidence type="ECO:0000313" key="2">
    <source>
        <dbReference type="Proteomes" id="UP000694888"/>
    </source>
</evidence>
<evidence type="ECO:0000313" key="3">
    <source>
        <dbReference type="RefSeq" id="XP_005092611.1"/>
    </source>
</evidence>
<dbReference type="PROSITE" id="PS50181">
    <property type="entry name" value="FBOX"/>
    <property type="match status" value="1"/>
</dbReference>
<dbReference type="CDD" id="cd09917">
    <property type="entry name" value="F-box_SF"/>
    <property type="match status" value="1"/>
</dbReference>
<dbReference type="GeneID" id="101854778"/>
<name>A0ABM0JFP9_APLCA</name>
<feature type="domain" description="F-box" evidence="1">
    <location>
        <begin position="15"/>
        <end position="67"/>
    </location>
</feature>
<dbReference type="InterPro" id="IPR001810">
    <property type="entry name" value="F-box_dom"/>
</dbReference>
<sequence length="476" mass="53931">MEPPRTRSMTQPAPPPSLNSLPTELLELIFCNTDGVSFIRLRSMCKRFKAIIDNIENSSNPSIWIKLLEKEFVPECLETVACTKYWRQILPFALKTMFVQLKESVGLVQCRSWFTLYVLRNMHVHLTEDICFVDGAMKIADQLKGHKILRIKGFPAESWPPMVYFTSNNINGEAVNKLCYAASLRTTEVGHISTGASVAGRVLGSQYFCHIENEVVNITLDAHVQCSWNHFKAFFGRSFKGQDKLLLWDSWEQDKSVYSRAIDFPDSTVVNMAMSENWLVAVNSSYRLVFATAITNFKENYNPDNEPLDVVLPKIYACYQLRSCVQKMVLRGSLLIILTDDGLIRITDISKNKEGKPVFSDFHQLVLKGSSLQPTRANTSFYHNRVRDFTFYGPLFAAVSEGGLVYVSFLEKCTVQSFQEHASQSMLIDAPTMGTTTKVTMDYCGGLTLALLERYIDNLQWSSAVHVIYVHKAVLP</sequence>
<dbReference type="SUPFAM" id="SSF50978">
    <property type="entry name" value="WD40 repeat-like"/>
    <property type="match status" value="1"/>
</dbReference>
<dbReference type="InterPro" id="IPR036047">
    <property type="entry name" value="F-box-like_dom_sf"/>
</dbReference>
<proteinExistence type="predicted"/>
<reference evidence="3" key="1">
    <citation type="submission" date="2025-08" db="UniProtKB">
        <authorList>
            <consortium name="RefSeq"/>
        </authorList>
    </citation>
    <scope>IDENTIFICATION</scope>
</reference>
<dbReference type="Proteomes" id="UP000694888">
    <property type="component" value="Unplaced"/>
</dbReference>